<organism evidence="1 2">
    <name type="scientific">Rothia mucilaginosa</name>
    <dbReference type="NCBI Taxonomy" id="43675"/>
    <lineage>
        <taxon>Bacteria</taxon>
        <taxon>Bacillati</taxon>
        <taxon>Actinomycetota</taxon>
        <taxon>Actinomycetes</taxon>
        <taxon>Micrococcales</taxon>
        <taxon>Micrococcaceae</taxon>
        <taxon>Rothia</taxon>
    </lineage>
</organism>
<comment type="caution">
    <text evidence="1">The sequence shown here is derived from an EMBL/GenBank/DDBJ whole genome shotgun (WGS) entry which is preliminary data.</text>
</comment>
<evidence type="ECO:0000313" key="1">
    <source>
        <dbReference type="EMBL" id="MBF1658049.1"/>
    </source>
</evidence>
<dbReference type="RefSeq" id="WP_303945655.1">
    <property type="nucleotide sequence ID" value="NZ_JABZXO010000031.1"/>
</dbReference>
<dbReference type="EMBL" id="JABZXO010000031">
    <property type="protein sequence ID" value="MBF1658049.1"/>
    <property type="molecule type" value="Genomic_DNA"/>
</dbReference>
<protein>
    <submittedName>
        <fullName evidence="1">Uncharacterized protein</fullName>
    </submittedName>
</protein>
<dbReference type="AlphaFoldDB" id="A0A930PQ45"/>
<gene>
    <name evidence="1" type="ORF">HXO61_09015</name>
</gene>
<sequence length="132" mass="14559">MNERMEGATLYRAMVKAWDPAAGEWVVTAASSGRGGQDRFFALVADAAARVVSPPYRAEDIAVYIRESFGLSDDERVSVAPVASGESATWSVLESFMWREEQGGLSAAERVRWQQIARRFLSHPYGSFLNPA</sequence>
<reference evidence="1" key="1">
    <citation type="submission" date="2020-04" db="EMBL/GenBank/DDBJ databases">
        <title>Deep metagenomics examines the oral microbiome during advanced dental caries in children, revealing novel taxa and co-occurrences with host molecules.</title>
        <authorList>
            <person name="Baker J.L."/>
            <person name="Morton J.T."/>
            <person name="Dinis M."/>
            <person name="Alvarez R."/>
            <person name="Tran N.C."/>
            <person name="Knight R."/>
            <person name="Edlund A."/>
        </authorList>
    </citation>
    <scope>NUCLEOTIDE SEQUENCE</scope>
    <source>
        <strain evidence="1">JCVI_39_bin.18</strain>
    </source>
</reference>
<proteinExistence type="predicted"/>
<name>A0A930PQ45_9MICC</name>
<dbReference type="Proteomes" id="UP000770330">
    <property type="component" value="Unassembled WGS sequence"/>
</dbReference>
<evidence type="ECO:0000313" key="2">
    <source>
        <dbReference type="Proteomes" id="UP000770330"/>
    </source>
</evidence>
<accession>A0A930PQ45</accession>